<name>A0ABQ5V4X7_9PROT</name>
<dbReference type="RefSeq" id="WP_284373965.1">
    <property type="nucleotide sequence ID" value="NZ_BSNJ01000007.1"/>
</dbReference>
<dbReference type="CDD" id="cd03137">
    <property type="entry name" value="GATase1_AraC_1"/>
    <property type="match status" value="1"/>
</dbReference>
<keyword evidence="2" id="KW-0804">Transcription</keyword>
<reference evidence="4" key="2">
    <citation type="submission" date="2023-01" db="EMBL/GenBank/DDBJ databases">
        <title>Draft genome sequence of Algimonas porphyrae strain NBRC 108216.</title>
        <authorList>
            <person name="Sun Q."/>
            <person name="Mori K."/>
        </authorList>
    </citation>
    <scope>NUCLEOTIDE SEQUENCE</scope>
    <source>
        <strain evidence="4">NBRC 108216</strain>
    </source>
</reference>
<evidence type="ECO:0000256" key="2">
    <source>
        <dbReference type="ARBA" id="ARBA00023163"/>
    </source>
</evidence>
<dbReference type="SUPFAM" id="SSF46689">
    <property type="entry name" value="Homeodomain-like"/>
    <property type="match status" value="2"/>
</dbReference>
<proteinExistence type="predicted"/>
<accession>A0ABQ5V4X7</accession>
<dbReference type="SUPFAM" id="SSF52317">
    <property type="entry name" value="Class I glutamine amidotransferase-like"/>
    <property type="match status" value="1"/>
</dbReference>
<dbReference type="Proteomes" id="UP001161390">
    <property type="component" value="Unassembled WGS sequence"/>
</dbReference>
<dbReference type="EMBL" id="BSNJ01000007">
    <property type="protein sequence ID" value="GLQ21908.1"/>
    <property type="molecule type" value="Genomic_DNA"/>
</dbReference>
<dbReference type="SMART" id="SM00342">
    <property type="entry name" value="HTH_ARAC"/>
    <property type="match status" value="1"/>
</dbReference>
<feature type="domain" description="HTH araC/xylS-type" evidence="3">
    <location>
        <begin position="224"/>
        <end position="322"/>
    </location>
</feature>
<keyword evidence="5" id="KW-1185">Reference proteome</keyword>
<reference evidence="4" key="1">
    <citation type="journal article" date="2014" name="Int. J. Syst. Evol. Microbiol.">
        <title>Complete genome of a new Firmicutes species belonging to the dominant human colonic microbiota ('Ruminococcus bicirculans') reveals two chromosomes and a selective capacity to utilize plant glucans.</title>
        <authorList>
            <consortium name="NISC Comparative Sequencing Program"/>
            <person name="Wegmann U."/>
            <person name="Louis P."/>
            <person name="Goesmann A."/>
            <person name="Henrissat B."/>
            <person name="Duncan S.H."/>
            <person name="Flint H.J."/>
        </authorList>
    </citation>
    <scope>NUCLEOTIDE SEQUENCE</scope>
    <source>
        <strain evidence="4">NBRC 108216</strain>
    </source>
</reference>
<organism evidence="4 5">
    <name type="scientific">Algimonas porphyrae</name>
    <dbReference type="NCBI Taxonomy" id="1128113"/>
    <lineage>
        <taxon>Bacteria</taxon>
        <taxon>Pseudomonadati</taxon>
        <taxon>Pseudomonadota</taxon>
        <taxon>Alphaproteobacteria</taxon>
        <taxon>Maricaulales</taxon>
        <taxon>Robiginitomaculaceae</taxon>
        <taxon>Algimonas</taxon>
    </lineage>
</organism>
<dbReference type="InterPro" id="IPR002818">
    <property type="entry name" value="DJ-1/PfpI"/>
</dbReference>
<evidence type="ECO:0000256" key="1">
    <source>
        <dbReference type="ARBA" id="ARBA00023015"/>
    </source>
</evidence>
<comment type="caution">
    <text evidence="4">The sequence shown here is derived from an EMBL/GenBank/DDBJ whole genome shotgun (WGS) entry which is preliminary data.</text>
</comment>
<keyword evidence="1" id="KW-0805">Transcription regulation</keyword>
<dbReference type="Pfam" id="PF01965">
    <property type="entry name" value="DJ-1_PfpI"/>
    <property type="match status" value="1"/>
</dbReference>
<dbReference type="InterPro" id="IPR018060">
    <property type="entry name" value="HTH_AraC"/>
</dbReference>
<dbReference type="InterPro" id="IPR029062">
    <property type="entry name" value="Class_I_gatase-like"/>
</dbReference>
<sequence length="332" mass="36109">MTISDQNSLTGPKVVALAYDRLSTFEFGVAVEVFGLTRPEFGTDWYRFSVASADGPRIAAIGGVQLFVSNGLEALQTADIIVLPGWRSPYADVPSELIAALQQAQARNVRIVAICGGAYILAATGLLKGRHATTHWRFIDHFVRAYPDIKLDDAPLFCEEDNLYTSAGSAAGIDLCLHVVRQDYGLDKANSVARRLVVSPLRAGQQQQTLIQPVLPQNKHHRLSQTLEILKADMAAGHTIDDAAKLAGLSPRTFIRQFEAITGTTFGKWMGLQRYDRAAGLLQETDLPIDLIADACGYASSSSLRRLFKEEKGVTPSAFRKSRKGHVAAASL</sequence>
<dbReference type="InterPro" id="IPR052158">
    <property type="entry name" value="INH-QAR"/>
</dbReference>
<evidence type="ECO:0000259" key="3">
    <source>
        <dbReference type="PROSITE" id="PS01124"/>
    </source>
</evidence>
<dbReference type="PANTHER" id="PTHR43130">
    <property type="entry name" value="ARAC-FAMILY TRANSCRIPTIONAL REGULATOR"/>
    <property type="match status" value="1"/>
</dbReference>
<evidence type="ECO:0000313" key="5">
    <source>
        <dbReference type="Proteomes" id="UP001161390"/>
    </source>
</evidence>
<dbReference type="PROSITE" id="PS01124">
    <property type="entry name" value="HTH_ARAC_FAMILY_2"/>
    <property type="match status" value="1"/>
</dbReference>
<dbReference type="PANTHER" id="PTHR43130:SF3">
    <property type="entry name" value="HTH-TYPE TRANSCRIPTIONAL REGULATOR RV1931C"/>
    <property type="match status" value="1"/>
</dbReference>
<dbReference type="InterPro" id="IPR009057">
    <property type="entry name" value="Homeodomain-like_sf"/>
</dbReference>
<dbReference type="Pfam" id="PF12833">
    <property type="entry name" value="HTH_18"/>
    <property type="match status" value="1"/>
</dbReference>
<dbReference type="Gene3D" id="3.40.50.880">
    <property type="match status" value="1"/>
</dbReference>
<evidence type="ECO:0000313" key="4">
    <source>
        <dbReference type="EMBL" id="GLQ21908.1"/>
    </source>
</evidence>
<dbReference type="Gene3D" id="1.10.10.60">
    <property type="entry name" value="Homeodomain-like"/>
    <property type="match status" value="2"/>
</dbReference>
<gene>
    <name evidence="4" type="ORF">GCM10007854_28630</name>
</gene>
<protein>
    <submittedName>
        <fullName evidence="4">Transcriptional regulator FtrA</fullName>
    </submittedName>
</protein>